<protein>
    <recommendedName>
        <fullName evidence="13">UDP-N-acetylglucosamine 1-carboxyvinyltransferase</fullName>
        <ecNumber evidence="12">2.5.1.7</ecNumber>
    </recommendedName>
    <alternativeName>
        <fullName evidence="14">Enoylpyruvate transferase</fullName>
    </alternativeName>
    <alternativeName>
        <fullName evidence="15">UDP-N-acetylglucosamine enolpyruvyl transferase</fullName>
    </alternativeName>
</protein>
<keyword evidence="4" id="KW-0132">Cell division</keyword>
<comment type="pathway">
    <text evidence="2">Cell wall biogenesis; peptidoglycan biosynthesis.</text>
</comment>
<accession>A0ABX4FR43</accession>
<name>A0ABX4FR43_9GAMM</name>
<evidence type="ECO:0000256" key="12">
    <source>
        <dbReference type="ARBA" id="ARBA00039108"/>
    </source>
</evidence>
<keyword evidence="10" id="KW-0670">Pyruvate</keyword>
<keyword evidence="5" id="KW-0808">Transferase</keyword>
<dbReference type="CDD" id="cd01555">
    <property type="entry name" value="UdpNAET"/>
    <property type="match status" value="1"/>
</dbReference>
<dbReference type="PANTHER" id="PTHR43783">
    <property type="entry name" value="UDP-N-ACETYLGLUCOSAMINE 1-CARBOXYVINYLTRANSFERASE"/>
    <property type="match status" value="1"/>
</dbReference>
<evidence type="ECO:0000256" key="16">
    <source>
        <dbReference type="ARBA" id="ARBA00047527"/>
    </source>
</evidence>
<dbReference type="InterPro" id="IPR001986">
    <property type="entry name" value="Enolpyruvate_Tfrase_dom"/>
</dbReference>
<dbReference type="InterPro" id="IPR005750">
    <property type="entry name" value="UDP_GlcNAc_COvinyl_MurA"/>
</dbReference>
<evidence type="ECO:0000256" key="6">
    <source>
        <dbReference type="ARBA" id="ARBA00022960"/>
    </source>
</evidence>
<keyword evidence="19" id="KW-1185">Reference proteome</keyword>
<evidence type="ECO:0000256" key="3">
    <source>
        <dbReference type="ARBA" id="ARBA00022490"/>
    </source>
</evidence>
<comment type="catalytic activity">
    <reaction evidence="16">
        <text>phosphoenolpyruvate + UDP-N-acetyl-alpha-D-glucosamine = UDP-N-acetyl-3-O-(1-carboxyvinyl)-alpha-D-glucosamine + phosphate</text>
        <dbReference type="Rhea" id="RHEA:18681"/>
        <dbReference type="ChEBI" id="CHEBI:43474"/>
        <dbReference type="ChEBI" id="CHEBI:57705"/>
        <dbReference type="ChEBI" id="CHEBI:58702"/>
        <dbReference type="ChEBI" id="CHEBI:68483"/>
        <dbReference type="EC" id="2.5.1.7"/>
    </reaction>
</comment>
<organism evidence="18 19">
    <name type="scientific">Photobacterium sanguinicancri</name>
    <dbReference type="NCBI Taxonomy" id="875932"/>
    <lineage>
        <taxon>Bacteria</taxon>
        <taxon>Pseudomonadati</taxon>
        <taxon>Pseudomonadota</taxon>
        <taxon>Gammaproteobacteria</taxon>
        <taxon>Vibrionales</taxon>
        <taxon>Vibrionaceae</taxon>
        <taxon>Photobacterium</taxon>
    </lineage>
</organism>
<keyword evidence="8" id="KW-0131">Cell cycle</keyword>
<proteinExistence type="inferred from homology"/>
<sequence length="419" mass="45897">MSDKFKYKVHPGKVEGRVNLSGAKNSVLRLLAASLLTDEKVVLDRFPSSLLDVQVHNEMLEALGKKVTINNKQAIIEYKQNTKSELIWHGRSIRNTLLILGALTAKTGFGKVPSPGGCKLGERKYDLHVMLLERLGATVWEEDGYLCAKVDGRLKANDIHLPMRSTGATENAIICGSLAEGKTTVWNPHIRPEIIDLINFLKNCGVKIEVFGQERIEITGIEKLTGCKHAVLLDNMEALTWVIAATITGGQLVIDNFPFKDLEVPIAFLKESGVRLYRDGDSAFVAKGNVYPIEISTGPYPGINSDMQPLFAIFGALSNGVSKIIDLRFPGRYGYADELAKMGMKFHVEGDLLVIEGGTKLSGTNVNALDLRAGIALLLAGLIASKGVTDIDNAWQIERGYDDLLSKMEKCGVIIEKYN</sequence>
<dbReference type="Gene3D" id="3.65.10.10">
    <property type="entry name" value="Enolpyruvate transferase domain"/>
    <property type="match status" value="2"/>
</dbReference>
<keyword evidence="3" id="KW-0963">Cytoplasm</keyword>
<evidence type="ECO:0000256" key="14">
    <source>
        <dbReference type="ARBA" id="ARBA00042443"/>
    </source>
</evidence>
<dbReference type="EC" id="2.5.1.7" evidence="12"/>
<keyword evidence="9" id="KW-0961">Cell wall biogenesis/degradation</keyword>
<keyword evidence="6" id="KW-0133">Cell shape</keyword>
<evidence type="ECO:0000256" key="13">
    <source>
        <dbReference type="ARBA" id="ARBA00039754"/>
    </source>
</evidence>
<dbReference type="Pfam" id="PF00275">
    <property type="entry name" value="EPSP_synthase"/>
    <property type="match status" value="1"/>
</dbReference>
<evidence type="ECO:0000256" key="4">
    <source>
        <dbReference type="ARBA" id="ARBA00022618"/>
    </source>
</evidence>
<evidence type="ECO:0000256" key="15">
    <source>
        <dbReference type="ARBA" id="ARBA00042842"/>
    </source>
</evidence>
<evidence type="ECO:0000313" key="18">
    <source>
        <dbReference type="EMBL" id="OZS41382.1"/>
    </source>
</evidence>
<gene>
    <name evidence="18" type="ORF">ASV53_24035</name>
</gene>
<reference evidence="18 19" key="1">
    <citation type="journal article" date="2016" name="Antonie Van Leeuwenhoek">
        <title>Photobacterium sanguinicancri sp. nov. isolated from marine animals.</title>
        <authorList>
            <person name="Gomez-Gil B."/>
            <person name="Roque A."/>
            <person name="Rotllant G."/>
            <person name="Romalde J.L."/>
            <person name="Doce A."/>
            <person name="Eggermont M."/>
            <person name="Defoirdt T."/>
        </authorList>
    </citation>
    <scope>NUCLEOTIDE SEQUENCE [LARGE SCALE GENOMIC DNA]</scope>
    <source>
        <strain evidence="18 19">CAIM 1827</strain>
    </source>
</reference>
<comment type="similarity">
    <text evidence="11">Belongs to the EPSP synthase family. MurA subfamily.</text>
</comment>
<dbReference type="Proteomes" id="UP000215999">
    <property type="component" value="Unassembled WGS sequence"/>
</dbReference>
<evidence type="ECO:0000256" key="11">
    <source>
        <dbReference type="ARBA" id="ARBA00038367"/>
    </source>
</evidence>
<evidence type="ECO:0000259" key="17">
    <source>
        <dbReference type="Pfam" id="PF00275"/>
    </source>
</evidence>
<dbReference type="PANTHER" id="PTHR43783:SF1">
    <property type="entry name" value="UDP-N-ACETYLGLUCOSAMINE 1-CARBOXYVINYLTRANSFERASE"/>
    <property type="match status" value="1"/>
</dbReference>
<evidence type="ECO:0000256" key="2">
    <source>
        <dbReference type="ARBA" id="ARBA00004752"/>
    </source>
</evidence>
<keyword evidence="7" id="KW-0573">Peptidoglycan synthesis</keyword>
<dbReference type="SUPFAM" id="SSF55205">
    <property type="entry name" value="EPT/RTPC-like"/>
    <property type="match status" value="1"/>
</dbReference>
<dbReference type="InterPro" id="IPR036968">
    <property type="entry name" value="Enolpyruvate_Tfrase_sf"/>
</dbReference>
<feature type="domain" description="Enolpyruvate transferase" evidence="17">
    <location>
        <begin position="11"/>
        <end position="408"/>
    </location>
</feature>
<evidence type="ECO:0000256" key="8">
    <source>
        <dbReference type="ARBA" id="ARBA00023306"/>
    </source>
</evidence>
<dbReference type="InterPro" id="IPR013792">
    <property type="entry name" value="RNA3'P_cycl/enolpyr_Trfase_a/b"/>
</dbReference>
<comment type="subcellular location">
    <subcellularLocation>
        <location evidence="1">Cytoplasm</location>
    </subcellularLocation>
</comment>
<evidence type="ECO:0000256" key="1">
    <source>
        <dbReference type="ARBA" id="ARBA00004496"/>
    </source>
</evidence>
<dbReference type="InterPro" id="IPR050068">
    <property type="entry name" value="MurA_subfamily"/>
</dbReference>
<evidence type="ECO:0000313" key="19">
    <source>
        <dbReference type="Proteomes" id="UP000215999"/>
    </source>
</evidence>
<dbReference type="EMBL" id="NOIF01000365">
    <property type="protein sequence ID" value="OZS41382.1"/>
    <property type="molecule type" value="Genomic_DNA"/>
</dbReference>
<dbReference type="NCBIfam" id="NF006873">
    <property type="entry name" value="PRK09369.1"/>
    <property type="match status" value="1"/>
</dbReference>
<evidence type="ECO:0000256" key="5">
    <source>
        <dbReference type="ARBA" id="ARBA00022679"/>
    </source>
</evidence>
<comment type="caution">
    <text evidence="18">The sequence shown here is derived from an EMBL/GenBank/DDBJ whole genome shotgun (WGS) entry which is preliminary data.</text>
</comment>
<evidence type="ECO:0000256" key="9">
    <source>
        <dbReference type="ARBA" id="ARBA00023316"/>
    </source>
</evidence>
<evidence type="ECO:0000256" key="10">
    <source>
        <dbReference type="ARBA" id="ARBA00023317"/>
    </source>
</evidence>
<evidence type="ECO:0000256" key="7">
    <source>
        <dbReference type="ARBA" id="ARBA00022984"/>
    </source>
</evidence>